<name>A0ABT7WLC6_9GAMM</name>
<comment type="catalytic activity">
    <reaction evidence="10">
        <text>8-oxo-dGTP + H2O = 8-oxo-dGMP + diphosphate + H(+)</text>
        <dbReference type="Rhea" id="RHEA:31575"/>
        <dbReference type="ChEBI" id="CHEBI:15377"/>
        <dbReference type="ChEBI" id="CHEBI:15378"/>
        <dbReference type="ChEBI" id="CHEBI:33019"/>
        <dbReference type="ChEBI" id="CHEBI:63224"/>
        <dbReference type="ChEBI" id="CHEBI:77896"/>
        <dbReference type="EC" id="3.6.1.55"/>
    </reaction>
</comment>
<dbReference type="PANTHER" id="PTHR47707:SF1">
    <property type="entry name" value="NUDIX HYDROLASE FAMILY PROTEIN"/>
    <property type="match status" value="1"/>
</dbReference>
<dbReference type="InterPro" id="IPR020476">
    <property type="entry name" value="Nudix_hydrolase"/>
</dbReference>
<dbReference type="Pfam" id="PF14815">
    <property type="entry name" value="NUDIX_4"/>
    <property type="match status" value="1"/>
</dbReference>
<evidence type="ECO:0000313" key="18">
    <source>
        <dbReference type="EMBL" id="MDN0013448.1"/>
    </source>
</evidence>
<reference evidence="18" key="1">
    <citation type="submission" date="2023-06" db="EMBL/GenBank/DDBJ databases">
        <title>Two novel species of Acinetobacter isolated from motorbike repairing workshop in Vietnam.</title>
        <authorList>
            <person name="Le N.T.T."/>
        </authorList>
    </citation>
    <scope>NUCLEOTIDE SEQUENCE</scope>
    <source>
        <strain evidence="18">VNH17</strain>
    </source>
</reference>
<evidence type="ECO:0000256" key="1">
    <source>
        <dbReference type="ARBA" id="ARBA00001946"/>
    </source>
</evidence>
<evidence type="ECO:0000256" key="7">
    <source>
        <dbReference type="ARBA" id="ARBA00022801"/>
    </source>
</evidence>
<organism evidence="18 19">
    <name type="scientific">Acinetobacter thutiue</name>
    <dbReference type="NCBI Taxonomy" id="2998078"/>
    <lineage>
        <taxon>Bacteria</taxon>
        <taxon>Pseudomonadati</taxon>
        <taxon>Pseudomonadota</taxon>
        <taxon>Gammaproteobacteria</taxon>
        <taxon>Moraxellales</taxon>
        <taxon>Moraxellaceae</taxon>
        <taxon>Acinetobacter</taxon>
    </lineage>
</organism>
<keyword evidence="7" id="KW-0378">Hydrolase</keyword>
<dbReference type="CDD" id="cd00564">
    <property type="entry name" value="TMP_TenI"/>
    <property type="match status" value="1"/>
</dbReference>
<evidence type="ECO:0000256" key="13">
    <source>
        <dbReference type="ARBA" id="ARBA00040794"/>
    </source>
</evidence>
<evidence type="ECO:0000259" key="17">
    <source>
        <dbReference type="PROSITE" id="PS51462"/>
    </source>
</evidence>
<comment type="similarity">
    <text evidence="2">Belongs to the Nudix hydrolase family.</text>
</comment>
<dbReference type="InterPro" id="IPR013785">
    <property type="entry name" value="Aldolase_TIM"/>
</dbReference>
<protein>
    <recommendedName>
        <fullName evidence="13">8-oxo-dGTP diphosphatase</fullName>
        <ecNumber evidence="12">3.6.1.55</ecNumber>
    </recommendedName>
    <alternativeName>
        <fullName evidence="16">7,8-dihydro-8-oxoguanine-triphosphatase</fullName>
    </alternativeName>
    <alternativeName>
        <fullName evidence="15">Mutator protein MutT</fullName>
    </alternativeName>
    <alternativeName>
        <fullName evidence="14">dGTP pyrophosphohydrolase</fullName>
    </alternativeName>
</protein>
<evidence type="ECO:0000256" key="8">
    <source>
        <dbReference type="ARBA" id="ARBA00022842"/>
    </source>
</evidence>
<dbReference type="InterPro" id="IPR020084">
    <property type="entry name" value="NUDIX_hydrolase_CS"/>
</dbReference>
<gene>
    <name evidence="18" type="ORF">QTA56_04215</name>
</gene>
<keyword evidence="6" id="KW-0227">DNA damage</keyword>
<accession>A0ABT7WLC6</accession>
<dbReference type="InterPro" id="IPR000086">
    <property type="entry name" value="NUDIX_hydrolase_dom"/>
</dbReference>
<comment type="caution">
    <text evidence="18">The sequence shown here is derived from an EMBL/GenBank/DDBJ whole genome shotgun (WGS) entry which is preliminary data.</text>
</comment>
<dbReference type="InterPro" id="IPR036206">
    <property type="entry name" value="ThiamineP_synth_sf"/>
</dbReference>
<evidence type="ECO:0000256" key="2">
    <source>
        <dbReference type="ARBA" id="ARBA00005582"/>
    </source>
</evidence>
<evidence type="ECO:0000313" key="19">
    <source>
        <dbReference type="Proteomes" id="UP001168524"/>
    </source>
</evidence>
<feature type="domain" description="Nudix hydrolase" evidence="17">
    <location>
        <begin position="7"/>
        <end position="132"/>
    </location>
</feature>
<keyword evidence="19" id="KW-1185">Reference proteome</keyword>
<evidence type="ECO:0000256" key="14">
    <source>
        <dbReference type="ARBA" id="ARBA00041592"/>
    </source>
</evidence>
<comment type="catalytic activity">
    <reaction evidence="11">
        <text>8-oxo-GTP + H2O = 8-oxo-GMP + diphosphate + H(+)</text>
        <dbReference type="Rhea" id="RHEA:67616"/>
        <dbReference type="ChEBI" id="CHEBI:15377"/>
        <dbReference type="ChEBI" id="CHEBI:15378"/>
        <dbReference type="ChEBI" id="CHEBI:33019"/>
        <dbReference type="ChEBI" id="CHEBI:143553"/>
        <dbReference type="ChEBI" id="CHEBI:145694"/>
    </reaction>
</comment>
<comment type="cofactor">
    <cofactor evidence="1">
        <name>Mg(2+)</name>
        <dbReference type="ChEBI" id="CHEBI:18420"/>
    </cofactor>
</comment>
<dbReference type="InterPro" id="IPR029119">
    <property type="entry name" value="MutY_C"/>
</dbReference>
<evidence type="ECO:0000256" key="3">
    <source>
        <dbReference type="ARBA" id="ARBA00022457"/>
    </source>
</evidence>
<evidence type="ECO:0000256" key="6">
    <source>
        <dbReference type="ARBA" id="ARBA00022763"/>
    </source>
</evidence>
<sequence length="307" mass="35235">MWAVIAKNVIDVAIAILLHKSKVLVGWRQANQHQGNKHEFPGGKVEQGETPEQTCRREIYEEVGIGLKDWHRFDVIRHEYDDVIVNLHLFHAYVPDELLELIHQPWAWYSRDQLKELNFPKANDVILQRLMWPHLIKVNEQLAKLPQQESLFYWRTQDENIDAIEQQLETLTDEQHQKLIVNFEIWNQLDSAFQEKINTVHLKQSQLMGLKKGELIVGKRFIAACHDAVSLQHAHQIGCDAVLLSPVNITETHPEAKVLGWEGFAELAGKSDIPVFALGGVAPTDLEQAQKHHAYGLAGIRQFESIQ</sequence>
<dbReference type="PRINTS" id="PR00502">
    <property type="entry name" value="NUDIXFAMILY"/>
</dbReference>
<dbReference type="RefSeq" id="WP_267979681.1">
    <property type="nucleotide sequence ID" value="NZ_JAPQKF010000001.1"/>
</dbReference>
<dbReference type="Gene3D" id="3.90.79.10">
    <property type="entry name" value="Nucleoside Triphosphate Pyrophosphohydrolase"/>
    <property type="match status" value="1"/>
</dbReference>
<evidence type="ECO:0000256" key="16">
    <source>
        <dbReference type="ARBA" id="ARBA00042798"/>
    </source>
</evidence>
<dbReference type="EMBL" id="JAUDZE010000001">
    <property type="protein sequence ID" value="MDN0013448.1"/>
    <property type="molecule type" value="Genomic_DNA"/>
</dbReference>
<dbReference type="SUPFAM" id="SSF51391">
    <property type="entry name" value="Thiamin phosphate synthase"/>
    <property type="match status" value="1"/>
</dbReference>
<dbReference type="CDD" id="cd03425">
    <property type="entry name" value="NUDIX_MutT_NudA_like"/>
    <property type="match status" value="1"/>
</dbReference>
<proteinExistence type="inferred from homology"/>
<evidence type="ECO:0000256" key="11">
    <source>
        <dbReference type="ARBA" id="ARBA00036904"/>
    </source>
</evidence>
<evidence type="ECO:0000256" key="10">
    <source>
        <dbReference type="ARBA" id="ARBA00035861"/>
    </source>
</evidence>
<dbReference type="PROSITE" id="PS00893">
    <property type="entry name" value="NUDIX_BOX"/>
    <property type="match status" value="1"/>
</dbReference>
<evidence type="ECO:0000256" key="5">
    <source>
        <dbReference type="ARBA" id="ARBA00022723"/>
    </source>
</evidence>
<dbReference type="PANTHER" id="PTHR47707">
    <property type="entry name" value="8-OXO-DGTP DIPHOSPHATASE"/>
    <property type="match status" value="1"/>
</dbReference>
<evidence type="ECO:0000256" key="9">
    <source>
        <dbReference type="ARBA" id="ARBA00023204"/>
    </source>
</evidence>
<keyword evidence="8" id="KW-0460">Magnesium</keyword>
<keyword evidence="9" id="KW-0234">DNA repair</keyword>
<dbReference type="Gene3D" id="3.20.20.70">
    <property type="entry name" value="Aldolase class I"/>
    <property type="match status" value="1"/>
</dbReference>
<dbReference type="PROSITE" id="PS51462">
    <property type="entry name" value="NUDIX"/>
    <property type="match status" value="1"/>
</dbReference>
<dbReference type="InterPro" id="IPR047127">
    <property type="entry name" value="MutT-like"/>
</dbReference>
<evidence type="ECO:0000256" key="15">
    <source>
        <dbReference type="ARBA" id="ARBA00041979"/>
    </source>
</evidence>
<keyword evidence="3" id="KW-0515">Mutator protein</keyword>
<dbReference type="Pfam" id="PF02581">
    <property type="entry name" value="TMP-TENI"/>
    <property type="match status" value="1"/>
</dbReference>
<dbReference type="Proteomes" id="UP001168524">
    <property type="component" value="Unassembled WGS sequence"/>
</dbReference>
<keyword evidence="5" id="KW-0479">Metal-binding</keyword>
<dbReference type="InterPro" id="IPR022998">
    <property type="entry name" value="ThiamineP_synth_TenI"/>
</dbReference>
<evidence type="ECO:0000256" key="4">
    <source>
        <dbReference type="ARBA" id="ARBA00022705"/>
    </source>
</evidence>
<dbReference type="InterPro" id="IPR015797">
    <property type="entry name" value="NUDIX_hydrolase-like_dom_sf"/>
</dbReference>
<keyword evidence="4" id="KW-0235">DNA replication</keyword>
<dbReference type="SUPFAM" id="SSF55811">
    <property type="entry name" value="Nudix"/>
    <property type="match status" value="1"/>
</dbReference>
<evidence type="ECO:0000256" key="12">
    <source>
        <dbReference type="ARBA" id="ARBA00038905"/>
    </source>
</evidence>
<dbReference type="EC" id="3.6.1.55" evidence="12"/>